<evidence type="ECO:0008006" key="3">
    <source>
        <dbReference type="Google" id="ProtNLM"/>
    </source>
</evidence>
<evidence type="ECO:0000313" key="1">
    <source>
        <dbReference type="EMBL" id="KAJ9553684.1"/>
    </source>
</evidence>
<dbReference type="EMBL" id="JARYMX010000004">
    <property type="protein sequence ID" value="KAJ9553684.1"/>
    <property type="molecule type" value="Genomic_DNA"/>
</dbReference>
<organism evidence="1 2">
    <name type="scientific">Centaurea solstitialis</name>
    <name type="common">yellow star-thistle</name>
    <dbReference type="NCBI Taxonomy" id="347529"/>
    <lineage>
        <taxon>Eukaryota</taxon>
        <taxon>Viridiplantae</taxon>
        <taxon>Streptophyta</taxon>
        <taxon>Embryophyta</taxon>
        <taxon>Tracheophyta</taxon>
        <taxon>Spermatophyta</taxon>
        <taxon>Magnoliopsida</taxon>
        <taxon>eudicotyledons</taxon>
        <taxon>Gunneridae</taxon>
        <taxon>Pentapetalae</taxon>
        <taxon>asterids</taxon>
        <taxon>campanulids</taxon>
        <taxon>Asterales</taxon>
        <taxon>Asteraceae</taxon>
        <taxon>Carduoideae</taxon>
        <taxon>Cardueae</taxon>
        <taxon>Centaureinae</taxon>
        <taxon>Centaurea</taxon>
    </lineage>
</organism>
<comment type="caution">
    <text evidence="1">The sequence shown here is derived from an EMBL/GenBank/DDBJ whole genome shotgun (WGS) entry which is preliminary data.</text>
</comment>
<accession>A0AA38WL07</accession>
<name>A0AA38WL07_9ASTR</name>
<dbReference type="AlphaFoldDB" id="A0AA38WL07"/>
<dbReference type="PANTHER" id="PTHR47150">
    <property type="entry name" value="OS12G0169200 PROTEIN"/>
    <property type="match status" value="1"/>
</dbReference>
<sequence length="182" mass="21405">MSPAFGWLRSARASDDVAMLNPGHRGCYIYPSWATFVTSITSPTLRKHKLFAQYQESIRKDVERAFRVLQARFAFIRHPCLVWDKDNMGRIMIACIILHNMIIEDERDTYLNYYDPTEFLNDMPTNRQLAEDDCQRSAFSTERIGNLASYMTNREQLRNREAHHALKNDLIEHIWQKFGTDN</sequence>
<evidence type="ECO:0000313" key="2">
    <source>
        <dbReference type="Proteomes" id="UP001172457"/>
    </source>
</evidence>
<gene>
    <name evidence="1" type="ORF">OSB04_017729</name>
</gene>
<protein>
    <recommendedName>
        <fullName evidence="3">DDE Tnp4 domain-containing protein</fullName>
    </recommendedName>
</protein>
<dbReference type="Proteomes" id="UP001172457">
    <property type="component" value="Chromosome 4"/>
</dbReference>
<dbReference type="PANTHER" id="PTHR47150:SF6">
    <property type="entry name" value="OS01G0872900 PROTEIN"/>
    <property type="match status" value="1"/>
</dbReference>
<reference evidence="1" key="1">
    <citation type="submission" date="2023-03" db="EMBL/GenBank/DDBJ databases">
        <title>Chromosome-scale reference genome and RAD-based genetic map of yellow starthistle (Centaurea solstitialis) reveal putative structural variation and QTLs associated with invader traits.</title>
        <authorList>
            <person name="Reatini B."/>
            <person name="Cang F.A."/>
            <person name="Jiang Q."/>
            <person name="Mckibben M.T.W."/>
            <person name="Barker M.S."/>
            <person name="Rieseberg L.H."/>
            <person name="Dlugosch K.M."/>
        </authorList>
    </citation>
    <scope>NUCLEOTIDE SEQUENCE</scope>
    <source>
        <strain evidence="1">CAN-66</strain>
        <tissue evidence="1">Leaf</tissue>
    </source>
</reference>
<dbReference type="InterPro" id="IPR006912">
    <property type="entry name" value="Harbinger_derived_prot"/>
</dbReference>
<proteinExistence type="predicted"/>
<keyword evidence="2" id="KW-1185">Reference proteome</keyword>
<dbReference type="Pfam" id="PF04827">
    <property type="entry name" value="Plant_tran"/>
    <property type="match status" value="1"/>
</dbReference>